<accession>A0ABY9WT86</accession>
<sequence>MKNLIRQLAQDHLWNQWVAANSAGTPVVEAGCISGPAVSVKAGCISRGTSPVKAGCISKTGCIS</sequence>
<dbReference type="Proteomes" id="UP001611383">
    <property type="component" value="Chromosome"/>
</dbReference>
<dbReference type="EMBL" id="CP043494">
    <property type="protein sequence ID" value="WNG46973.1"/>
    <property type="molecule type" value="Genomic_DNA"/>
</dbReference>
<proteinExistence type="predicted"/>
<reference evidence="1 2" key="1">
    <citation type="submission" date="2019-08" db="EMBL/GenBank/DDBJ databases">
        <title>Archangium and Cystobacter genomes.</title>
        <authorList>
            <person name="Chen I.-C.K."/>
            <person name="Wielgoss S."/>
        </authorList>
    </citation>
    <scope>NUCLEOTIDE SEQUENCE [LARGE SCALE GENOMIC DNA]</scope>
    <source>
        <strain evidence="1 2">Cbm 6</strain>
    </source>
</reference>
<name>A0ABY9WT86_9BACT</name>
<organism evidence="1 2">
    <name type="scientific">Archangium minus</name>
    <dbReference type="NCBI Taxonomy" id="83450"/>
    <lineage>
        <taxon>Bacteria</taxon>
        <taxon>Pseudomonadati</taxon>
        <taxon>Myxococcota</taxon>
        <taxon>Myxococcia</taxon>
        <taxon>Myxococcales</taxon>
        <taxon>Cystobacterineae</taxon>
        <taxon>Archangiaceae</taxon>
        <taxon>Archangium</taxon>
    </lineage>
</organism>
<keyword evidence="2" id="KW-1185">Reference proteome</keyword>
<evidence type="ECO:0008006" key="3">
    <source>
        <dbReference type="Google" id="ProtNLM"/>
    </source>
</evidence>
<dbReference type="RefSeq" id="WP_395823903.1">
    <property type="nucleotide sequence ID" value="NZ_CP043494.1"/>
</dbReference>
<gene>
    <name evidence="1" type="ORF">F0U60_24720</name>
</gene>
<evidence type="ECO:0000313" key="1">
    <source>
        <dbReference type="EMBL" id="WNG46973.1"/>
    </source>
</evidence>
<evidence type="ECO:0000313" key="2">
    <source>
        <dbReference type="Proteomes" id="UP001611383"/>
    </source>
</evidence>
<protein>
    <recommendedName>
        <fullName evidence="3">Lipoprotein</fullName>
    </recommendedName>
</protein>